<name>A0A370HAE0_9NOCA</name>
<evidence type="ECO:0000313" key="3">
    <source>
        <dbReference type="EMBL" id="RDI53912.1"/>
    </source>
</evidence>
<keyword evidence="4" id="KW-1185">Reference proteome</keyword>
<dbReference type="OrthoDB" id="9802944at2"/>
<keyword evidence="1" id="KW-0238">DNA-binding</keyword>
<dbReference type="PROSITE" id="PS50937">
    <property type="entry name" value="HTH_MERR_2"/>
    <property type="match status" value="1"/>
</dbReference>
<reference evidence="3 4" key="1">
    <citation type="submission" date="2018-07" db="EMBL/GenBank/DDBJ databases">
        <title>Genomic Encyclopedia of Type Strains, Phase IV (KMG-IV): sequencing the most valuable type-strain genomes for metagenomic binning, comparative biology and taxonomic classification.</title>
        <authorList>
            <person name="Goeker M."/>
        </authorList>
    </citation>
    <scope>NUCLEOTIDE SEQUENCE [LARGE SCALE GENOMIC DNA]</scope>
    <source>
        <strain evidence="3 4">DSM 44952</strain>
    </source>
</reference>
<evidence type="ECO:0000259" key="2">
    <source>
        <dbReference type="PROSITE" id="PS50937"/>
    </source>
</evidence>
<dbReference type="Pfam" id="PF13411">
    <property type="entry name" value="MerR_1"/>
    <property type="match status" value="1"/>
</dbReference>
<gene>
    <name evidence="3" type="ORF">DFR68_10232</name>
</gene>
<dbReference type="AlphaFoldDB" id="A0A370HAE0"/>
<dbReference type="InterPro" id="IPR009061">
    <property type="entry name" value="DNA-bd_dom_put_sf"/>
</dbReference>
<feature type="domain" description="HTH merR-type" evidence="2">
    <location>
        <begin position="17"/>
        <end position="86"/>
    </location>
</feature>
<dbReference type="PANTHER" id="PTHR30204:SF97">
    <property type="entry name" value="MERR FAMILY REGULATORY PROTEIN"/>
    <property type="match status" value="1"/>
</dbReference>
<organism evidence="3 4">
    <name type="scientific">Nocardia mexicana</name>
    <dbReference type="NCBI Taxonomy" id="279262"/>
    <lineage>
        <taxon>Bacteria</taxon>
        <taxon>Bacillati</taxon>
        <taxon>Actinomycetota</taxon>
        <taxon>Actinomycetes</taxon>
        <taxon>Mycobacteriales</taxon>
        <taxon>Nocardiaceae</taxon>
        <taxon>Nocardia</taxon>
    </lineage>
</organism>
<dbReference type="PANTHER" id="PTHR30204">
    <property type="entry name" value="REDOX-CYCLING DRUG-SENSING TRANSCRIPTIONAL ACTIVATOR SOXR"/>
    <property type="match status" value="1"/>
</dbReference>
<dbReference type="InterPro" id="IPR000551">
    <property type="entry name" value="MerR-type_HTH_dom"/>
</dbReference>
<proteinExistence type="predicted"/>
<sequence length="151" mass="16997">MGNTPAADTGTRDGDDLIGIGAAARRFGLADSALRYWEQRGLLRPAQRRSRWRLYGPDELHRIGLIQMWRETGLMNLDEIATILTAHSHDWRRAVLARIDAIEQQQKRLAAAKAHLEHLLNCPDTSPADECPYLREMTATRMADGDRKAAP</sequence>
<dbReference type="SMART" id="SM00422">
    <property type="entry name" value="HTH_MERR"/>
    <property type="match status" value="1"/>
</dbReference>
<comment type="caution">
    <text evidence="3">The sequence shown here is derived from an EMBL/GenBank/DDBJ whole genome shotgun (WGS) entry which is preliminary data.</text>
</comment>
<dbReference type="InterPro" id="IPR047057">
    <property type="entry name" value="MerR_fam"/>
</dbReference>
<dbReference type="RefSeq" id="WP_068029775.1">
    <property type="nucleotide sequence ID" value="NZ_QQAZ01000002.1"/>
</dbReference>
<dbReference type="Gene3D" id="1.10.1660.10">
    <property type="match status" value="1"/>
</dbReference>
<dbReference type="STRING" id="1210089.GCA_001613165_06930"/>
<protein>
    <submittedName>
        <fullName evidence="3">MerR family transcriptional regulator</fullName>
    </submittedName>
</protein>
<dbReference type="Proteomes" id="UP000255355">
    <property type="component" value="Unassembled WGS sequence"/>
</dbReference>
<dbReference type="EMBL" id="QQAZ01000002">
    <property type="protein sequence ID" value="RDI53912.1"/>
    <property type="molecule type" value="Genomic_DNA"/>
</dbReference>
<evidence type="ECO:0000313" key="4">
    <source>
        <dbReference type="Proteomes" id="UP000255355"/>
    </source>
</evidence>
<dbReference type="GO" id="GO:0003700">
    <property type="term" value="F:DNA-binding transcription factor activity"/>
    <property type="evidence" value="ECO:0007669"/>
    <property type="project" value="InterPro"/>
</dbReference>
<accession>A0A370HAE0</accession>
<dbReference type="SUPFAM" id="SSF46955">
    <property type="entry name" value="Putative DNA-binding domain"/>
    <property type="match status" value="1"/>
</dbReference>
<evidence type="ECO:0000256" key="1">
    <source>
        <dbReference type="ARBA" id="ARBA00023125"/>
    </source>
</evidence>
<dbReference type="GO" id="GO:0003677">
    <property type="term" value="F:DNA binding"/>
    <property type="evidence" value="ECO:0007669"/>
    <property type="project" value="UniProtKB-KW"/>
</dbReference>